<evidence type="ECO:0000259" key="7">
    <source>
        <dbReference type="Pfam" id="PF14322"/>
    </source>
</evidence>
<accession>A0ABX3NSE8</accession>
<dbReference type="EMBL" id="LWBO01000023">
    <property type="protein sequence ID" value="OQP44949.1"/>
    <property type="molecule type" value="Genomic_DNA"/>
</dbReference>
<evidence type="ECO:0000256" key="3">
    <source>
        <dbReference type="ARBA" id="ARBA00022729"/>
    </source>
</evidence>
<dbReference type="InterPro" id="IPR011990">
    <property type="entry name" value="TPR-like_helical_dom_sf"/>
</dbReference>
<keyword evidence="4" id="KW-0472">Membrane</keyword>
<feature type="domain" description="SusD-like N-terminal" evidence="7">
    <location>
        <begin position="113"/>
        <end position="228"/>
    </location>
</feature>
<name>A0ABX3NSE8_9BACT</name>
<sequence length="639" mass="70857">MKKNIVCIILIAAIVAGPLISCNKSVLDQTPVSAVSDDALFKSTDPGLLTAYVNNMYQGLPHGFDWSMLASLTDEALTQACTWAGQQQAMLSQLTPSNLGPFNNGNCPELQHFAWTNEYSFIKSTNVFFSKIDAAPIDTATKRGLKGEVFFLRAYLYQNLVSLYGGVPIITKAYTLTDSFSVPRNSYAECIQFISDQCDSAAQYLPVTQTQVGRATKGAALGLKSRALLYAASDLYNGGNGTVPDPFAGYAHPELVRYTSFSASDRQTRWQKAKDAALAVINLGVYSLYQPNPASQTEAAANYGNLFIQMSTPEDIFVKYVSTNTVANWNDYGKTYGPGLFHNPNGFWGWGVDAPTQQFVDEYEMNNGTAFSWSNPVQAAAPYQNRDPRFYATVLYDGASWRTRTTDILPYEGSGKLQTGYQDTSAAHPTTDDIKYESGGFDTHNPPTGANIWNWSPTGYYLRKWSDPNLDPLKVLQATPWRYMRYTEVLLNYAEASLGLGDAATATTYINMIRKRAGMPPIANATKANLQHERKIELAFEELRYFDIRRWMICDPAVYGQKAGFSNVWSIHIFYPYNGSANYGSGTPVYTPVANVSGAGNYANLDYSGGRAWNPKSYFLPIAYDEMNKNLKLIQNPFY</sequence>
<evidence type="ECO:0000256" key="4">
    <source>
        <dbReference type="ARBA" id="ARBA00023136"/>
    </source>
</evidence>
<evidence type="ECO:0000313" key="8">
    <source>
        <dbReference type="EMBL" id="OQP44949.1"/>
    </source>
</evidence>
<protein>
    <recommendedName>
        <fullName evidence="10">RagB/SusD domain-containing protein</fullName>
    </recommendedName>
</protein>
<evidence type="ECO:0000256" key="1">
    <source>
        <dbReference type="ARBA" id="ARBA00004442"/>
    </source>
</evidence>
<dbReference type="Pfam" id="PF07980">
    <property type="entry name" value="SusD_RagB"/>
    <property type="match status" value="1"/>
</dbReference>
<evidence type="ECO:0000259" key="6">
    <source>
        <dbReference type="Pfam" id="PF07980"/>
    </source>
</evidence>
<organism evidence="8 9">
    <name type="scientific">Niastella koreensis</name>
    <dbReference type="NCBI Taxonomy" id="354356"/>
    <lineage>
        <taxon>Bacteria</taxon>
        <taxon>Pseudomonadati</taxon>
        <taxon>Bacteroidota</taxon>
        <taxon>Chitinophagia</taxon>
        <taxon>Chitinophagales</taxon>
        <taxon>Chitinophagaceae</taxon>
        <taxon>Niastella</taxon>
    </lineage>
</organism>
<dbReference type="InterPro" id="IPR012944">
    <property type="entry name" value="SusD_RagB_dom"/>
</dbReference>
<evidence type="ECO:0000313" key="9">
    <source>
        <dbReference type="Proteomes" id="UP000192277"/>
    </source>
</evidence>
<keyword evidence="9" id="KW-1185">Reference proteome</keyword>
<evidence type="ECO:0000256" key="5">
    <source>
        <dbReference type="ARBA" id="ARBA00023237"/>
    </source>
</evidence>
<comment type="subcellular location">
    <subcellularLocation>
        <location evidence="1">Cell outer membrane</location>
    </subcellularLocation>
</comment>
<keyword evidence="3" id="KW-0732">Signal</keyword>
<dbReference type="Proteomes" id="UP000192277">
    <property type="component" value="Unassembled WGS sequence"/>
</dbReference>
<reference evidence="8 9" key="1">
    <citation type="submission" date="2016-04" db="EMBL/GenBank/DDBJ databases">
        <authorList>
            <person name="Chen L."/>
            <person name="Zhuang W."/>
            <person name="Wang G."/>
        </authorList>
    </citation>
    <scope>NUCLEOTIDE SEQUENCE [LARGE SCALE GENOMIC DNA]</scope>
    <source>
        <strain evidence="9">GR20</strain>
    </source>
</reference>
<dbReference type="InterPro" id="IPR033985">
    <property type="entry name" value="SusD-like_N"/>
</dbReference>
<dbReference type="Gene3D" id="1.25.40.390">
    <property type="match status" value="1"/>
</dbReference>
<gene>
    <name evidence="8" type="ORF">A4D02_09190</name>
</gene>
<evidence type="ECO:0000256" key="2">
    <source>
        <dbReference type="ARBA" id="ARBA00006275"/>
    </source>
</evidence>
<evidence type="ECO:0008006" key="10">
    <source>
        <dbReference type="Google" id="ProtNLM"/>
    </source>
</evidence>
<comment type="caution">
    <text evidence="8">The sequence shown here is derived from an EMBL/GenBank/DDBJ whole genome shotgun (WGS) entry which is preliminary data.</text>
</comment>
<dbReference type="RefSeq" id="WP_014218623.1">
    <property type="nucleotide sequence ID" value="NZ_LWBO01000023.1"/>
</dbReference>
<dbReference type="SUPFAM" id="SSF48452">
    <property type="entry name" value="TPR-like"/>
    <property type="match status" value="1"/>
</dbReference>
<feature type="domain" description="RagB/SusD" evidence="6">
    <location>
        <begin position="313"/>
        <end position="639"/>
    </location>
</feature>
<proteinExistence type="inferred from homology"/>
<dbReference type="Pfam" id="PF14322">
    <property type="entry name" value="SusD-like_3"/>
    <property type="match status" value="1"/>
</dbReference>
<keyword evidence="5" id="KW-0998">Cell outer membrane</keyword>
<comment type="similarity">
    <text evidence="2">Belongs to the SusD family.</text>
</comment>